<evidence type="ECO:0000313" key="3">
    <source>
        <dbReference type="Proteomes" id="UP001279734"/>
    </source>
</evidence>
<gene>
    <name evidence="2" type="ORF">Nepgr_010338</name>
</gene>
<organism evidence="2 3">
    <name type="scientific">Nepenthes gracilis</name>
    <name type="common">Slender pitcher plant</name>
    <dbReference type="NCBI Taxonomy" id="150966"/>
    <lineage>
        <taxon>Eukaryota</taxon>
        <taxon>Viridiplantae</taxon>
        <taxon>Streptophyta</taxon>
        <taxon>Embryophyta</taxon>
        <taxon>Tracheophyta</taxon>
        <taxon>Spermatophyta</taxon>
        <taxon>Magnoliopsida</taxon>
        <taxon>eudicotyledons</taxon>
        <taxon>Gunneridae</taxon>
        <taxon>Pentapetalae</taxon>
        <taxon>Caryophyllales</taxon>
        <taxon>Nepenthaceae</taxon>
        <taxon>Nepenthes</taxon>
    </lineage>
</organism>
<feature type="compositionally biased region" description="Polar residues" evidence="1">
    <location>
        <begin position="10"/>
        <end position="28"/>
    </location>
</feature>
<dbReference type="Proteomes" id="UP001279734">
    <property type="component" value="Unassembled WGS sequence"/>
</dbReference>
<comment type="caution">
    <text evidence="2">The sequence shown here is derived from an EMBL/GenBank/DDBJ whole genome shotgun (WGS) entry which is preliminary data.</text>
</comment>
<evidence type="ECO:0000256" key="1">
    <source>
        <dbReference type="SAM" id="MobiDB-lite"/>
    </source>
</evidence>
<accession>A0AAD3SCB1</accession>
<name>A0AAD3SCB1_NEPGR</name>
<keyword evidence="3" id="KW-1185">Reference proteome</keyword>
<proteinExistence type="predicted"/>
<dbReference type="AlphaFoldDB" id="A0AAD3SCB1"/>
<dbReference type="EMBL" id="BSYO01000008">
    <property type="protein sequence ID" value="GMH08498.1"/>
    <property type="molecule type" value="Genomic_DNA"/>
</dbReference>
<sequence>MKPFGARPTASITTISRGKSINPSSVQQDTKRSLAFHLSARSPEFHLPSSKTPKGLRLSISQRGLQNFISQQAGHQKASDFSSLSKVSKISSLSKQDTKRSPDFSKQIFEFSQAGLRIFPRSSPVLQISKALQKWPRSIQAILHMPPSTQALIATSEVVQILFGDLINSRPSSLGISSLLEISLGILLRPHRRMLKNTSHKE</sequence>
<evidence type="ECO:0000313" key="2">
    <source>
        <dbReference type="EMBL" id="GMH08498.1"/>
    </source>
</evidence>
<protein>
    <submittedName>
        <fullName evidence="2">Uncharacterized protein</fullName>
    </submittedName>
</protein>
<reference evidence="2" key="1">
    <citation type="submission" date="2023-05" db="EMBL/GenBank/DDBJ databases">
        <title>Nepenthes gracilis genome sequencing.</title>
        <authorList>
            <person name="Fukushima K."/>
        </authorList>
    </citation>
    <scope>NUCLEOTIDE SEQUENCE</scope>
    <source>
        <strain evidence="2">SING2019-196</strain>
    </source>
</reference>
<feature type="region of interest" description="Disordered" evidence="1">
    <location>
        <begin position="1"/>
        <end position="29"/>
    </location>
</feature>